<dbReference type="EMBL" id="JACHJG010000008">
    <property type="protein sequence ID" value="MBB4887937.1"/>
    <property type="molecule type" value="Genomic_DNA"/>
</dbReference>
<keyword evidence="1" id="KW-0732">Signal</keyword>
<name>A0A7W7LCZ2_STRNE</name>
<dbReference type="Proteomes" id="UP000556436">
    <property type="component" value="Unassembled WGS sequence"/>
</dbReference>
<feature type="chain" id="PRO_5030661907" evidence="1">
    <location>
        <begin position="28"/>
        <end position="104"/>
    </location>
</feature>
<accession>A0A7W7LCZ2</accession>
<dbReference type="AlphaFoldDB" id="A0A7W7LCZ2"/>
<protein>
    <submittedName>
        <fullName evidence="2">Uncharacterized protein</fullName>
    </submittedName>
</protein>
<proteinExistence type="predicted"/>
<evidence type="ECO:0000256" key="1">
    <source>
        <dbReference type="SAM" id="SignalP"/>
    </source>
</evidence>
<evidence type="ECO:0000313" key="2">
    <source>
        <dbReference type="EMBL" id="MBB4887937.1"/>
    </source>
</evidence>
<gene>
    <name evidence="2" type="ORF">FHS38_004005</name>
</gene>
<keyword evidence="3" id="KW-1185">Reference proteome</keyword>
<comment type="caution">
    <text evidence="2">The sequence shown here is derived from an EMBL/GenBank/DDBJ whole genome shotgun (WGS) entry which is preliminary data.</text>
</comment>
<dbReference type="RefSeq" id="WP_184735186.1">
    <property type="nucleotide sequence ID" value="NZ_BMRW01000008.1"/>
</dbReference>
<evidence type="ECO:0000313" key="3">
    <source>
        <dbReference type="Proteomes" id="UP000556436"/>
    </source>
</evidence>
<feature type="signal peptide" evidence="1">
    <location>
        <begin position="1"/>
        <end position="27"/>
    </location>
</feature>
<sequence length="104" mass="10874">MRLFRVGVATLGGLALSASLATTSAVAAGGHFIWEGPKGKIYSVQNPPDHKCLDMGQGARAPHNETKKALVVYSSKKCKGAATRLAPGQHAARNLAFSSVIFNP</sequence>
<reference evidence="2 3" key="1">
    <citation type="submission" date="2020-08" db="EMBL/GenBank/DDBJ databases">
        <title>Genomic Encyclopedia of Type Strains, Phase III (KMG-III): the genomes of soil and plant-associated and newly described type strains.</title>
        <authorList>
            <person name="Whitman W."/>
        </authorList>
    </citation>
    <scope>NUCLEOTIDE SEQUENCE [LARGE SCALE GENOMIC DNA]</scope>
    <source>
        <strain evidence="2 3">CECT 3265</strain>
    </source>
</reference>
<organism evidence="2 3">
    <name type="scientific">Streptomyces netropsis</name>
    <name type="common">Streptoverticillium netropsis</name>
    <dbReference type="NCBI Taxonomy" id="55404"/>
    <lineage>
        <taxon>Bacteria</taxon>
        <taxon>Bacillati</taxon>
        <taxon>Actinomycetota</taxon>
        <taxon>Actinomycetes</taxon>
        <taxon>Kitasatosporales</taxon>
        <taxon>Streptomycetaceae</taxon>
        <taxon>Streptomyces</taxon>
    </lineage>
</organism>